<evidence type="ECO:0000313" key="10">
    <source>
        <dbReference type="EMBL" id="UOA15894.1"/>
    </source>
</evidence>
<protein>
    <submittedName>
        <fullName evidence="10">Glutamate--methylamine ligase</fullName>
        <ecNumber evidence="10">6.3.4.12</ecNumber>
    </submittedName>
</protein>
<evidence type="ECO:0000256" key="3">
    <source>
        <dbReference type="ARBA" id="ARBA00022598"/>
    </source>
</evidence>
<dbReference type="EC" id="6.3.4.12" evidence="10"/>
<dbReference type="Pfam" id="PF16952">
    <property type="entry name" value="Gln-synt_N_2"/>
    <property type="match status" value="1"/>
</dbReference>
<accession>A0ABY3ZP48</accession>
<dbReference type="PANTHER" id="PTHR43785:SF12">
    <property type="entry name" value="TYPE-1 GLUTAMINE SYNTHETASE 2"/>
    <property type="match status" value="1"/>
</dbReference>
<keyword evidence="6" id="KW-0535">Nitrogen fixation</keyword>
<dbReference type="Gene3D" id="3.10.20.70">
    <property type="entry name" value="Glutamine synthetase, N-terminal domain"/>
    <property type="match status" value="1"/>
</dbReference>
<dbReference type="EMBL" id="CP085144">
    <property type="protein sequence ID" value="UOA15894.1"/>
    <property type="molecule type" value="Genomic_DNA"/>
</dbReference>
<dbReference type="InterPro" id="IPR008147">
    <property type="entry name" value="Gln_synt_N"/>
</dbReference>
<evidence type="ECO:0000256" key="6">
    <source>
        <dbReference type="ARBA" id="ARBA00023231"/>
    </source>
</evidence>
<evidence type="ECO:0000256" key="2">
    <source>
        <dbReference type="ARBA" id="ARBA00003117"/>
    </source>
</evidence>
<reference evidence="11" key="1">
    <citation type="journal article" date="2022" name="Microorganisms">
        <title>Beyond the ABCs#Discovery of Three New Plasmid Types in Rhodobacterales (RepQ, RepY, RepW).</title>
        <authorList>
            <person name="Freese H.M."/>
            <person name="Ringel V."/>
            <person name="Overmann J."/>
            <person name="Petersen J."/>
        </authorList>
    </citation>
    <scope>NUCLEOTIDE SEQUENCE [LARGE SCALE GENOMIC DNA]</scope>
    <source>
        <strain evidence="11">DSM 109990</strain>
    </source>
</reference>
<dbReference type="PANTHER" id="PTHR43785">
    <property type="entry name" value="GAMMA-GLUTAMYLPUTRESCINE SYNTHETASE"/>
    <property type="match status" value="1"/>
</dbReference>
<gene>
    <name evidence="10" type="ORF">DSM109990_02740</name>
</gene>
<evidence type="ECO:0000313" key="11">
    <source>
        <dbReference type="Proteomes" id="UP000831019"/>
    </source>
</evidence>
<evidence type="ECO:0000259" key="9">
    <source>
        <dbReference type="PROSITE" id="PS51987"/>
    </source>
</evidence>
<evidence type="ECO:0000256" key="1">
    <source>
        <dbReference type="ARBA" id="ARBA00001946"/>
    </source>
</evidence>
<dbReference type="GO" id="GO:0047943">
    <property type="term" value="F:glutamate-methylamine ligase activity"/>
    <property type="evidence" value="ECO:0007669"/>
    <property type="project" value="UniProtKB-EC"/>
</dbReference>
<sequence>MTNEIKNRLVFVGTSDVAGLIRGKSFPDAEWEKRSRRGVGWTPTNVQITCFDTISESPFGSFGDLALIPDASTRFALEGEDRLDFALGDIQTLDGEPWEFCTRALARRALRELHEVTGATLLSAFEHEFQLRDEASRPGDAFGFKGFREAQPWAEAFLDALDIAGVQPDTFMKEFGPGQYEITNKPAKGLASADQAAILRMLAHEILPRFGKSPCFAPILDPDSVGNGLHIHFSFLDAADNPLTYDGEDPHGMSELTRHFIGGILKYLDQIIAILAPSDVSYLRLTPHRWSAAYNNLGVRDREASVRICPVTASDEQSIARQFNFEVRAADAAASPHLALAALVFAGTQGIRDRIDPPSPVNDDISLYSASELASKGIKRLPTSLAEALETFRTSKAVQGWFGEAFTNLYFAHKQGEMKQLEALDAVQKCKRYSEVY</sequence>
<evidence type="ECO:0000256" key="4">
    <source>
        <dbReference type="ARBA" id="ARBA00022741"/>
    </source>
</evidence>
<proteinExistence type="inferred from homology"/>
<dbReference type="Pfam" id="PF00120">
    <property type="entry name" value="Gln-synt_C"/>
    <property type="match status" value="1"/>
</dbReference>
<dbReference type="SUPFAM" id="SSF55931">
    <property type="entry name" value="Glutamine synthetase/guanido kinase"/>
    <property type="match status" value="1"/>
</dbReference>
<evidence type="ECO:0000256" key="5">
    <source>
        <dbReference type="ARBA" id="ARBA00022840"/>
    </source>
</evidence>
<comment type="cofactor">
    <cofactor evidence="1">
        <name>Mg(2+)</name>
        <dbReference type="ChEBI" id="CHEBI:18420"/>
    </cofactor>
</comment>
<dbReference type="PROSITE" id="PS51987">
    <property type="entry name" value="GS_CATALYTIC"/>
    <property type="match status" value="1"/>
</dbReference>
<comment type="similarity">
    <text evidence="7 8">Belongs to the glutamine synthetase family.</text>
</comment>
<dbReference type="InterPro" id="IPR014746">
    <property type="entry name" value="Gln_synth/guanido_kin_cat_dom"/>
</dbReference>
<dbReference type="Proteomes" id="UP000831019">
    <property type="component" value="Chromosome"/>
</dbReference>
<keyword evidence="11" id="KW-1185">Reference proteome</keyword>
<keyword evidence="5" id="KW-0067">ATP-binding</keyword>
<feature type="domain" description="GS catalytic" evidence="9">
    <location>
        <begin position="102"/>
        <end position="437"/>
    </location>
</feature>
<evidence type="ECO:0000256" key="8">
    <source>
        <dbReference type="RuleBase" id="RU000384"/>
    </source>
</evidence>
<organism evidence="10 11">
    <name type="scientific">Sulfitobacter dubius</name>
    <dbReference type="NCBI Taxonomy" id="218673"/>
    <lineage>
        <taxon>Bacteria</taxon>
        <taxon>Pseudomonadati</taxon>
        <taxon>Pseudomonadota</taxon>
        <taxon>Alphaproteobacteria</taxon>
        <taxon>Rhodobacterales</taxon>
        <taxon>Roseobacteraceae</taxon>
        <taxon>Sulfitobacter</taxon>
    </lineage>
</organism>
<keyword evidence="3 10" id="KW-0436">Ligase</keyword>
<keyword evidence="4" id="KW-0547">Nucleotide-binding</keyword>
<dbReference type="RefSeq" id="WP_276521358.1">
    <property type="nucleotide sequence ID" value="NZ_CP085144.1"/>
</dbReference>
<dbReference type="Gene3D" id="3.30.590.10">
    <property type="entry name" value="Glutamine synthetase/guanido kinase, catalytic domain"/>
    <property type="match status" value="1"/>
</dbReference>
<dbReference type="InterPro" id="IPR008146">
    <property type="entry name" value="Gln_synth_cat_dom"/>
</dbReference>
<evidence type="ECO:0000256" key="7">
    <source>
        <dbReference type="PROSITE-ProRule" id="PRU01331"/>
    </source>
</evidence>
<dbReference type="SMART" id="SM01230">
    <property type="entry name" value="Gln-synt_C"/>
    <property type="match status" value="1"/>
</dbReference>
<name>A0ABY3ZP48_9RHOB</name>
<comment type="function">
    <text evidence="2">Catalyzes the ATP-dependent biosynthesis of glutamine from glutamate and ammonia.</text>
</comment>
<dbReference type="InterPro" id="IPR036651">
    <property type="entry name" value="Gln_synt_N_sf"/>
</dbReference>